<comment type="pathway">
    <text evidence="2 8">Amino-acid biosynthesis; L-histidine biosynthesis; L-histidine from 5-phospho-alpha-D-ribose 1-diphosphate: step 7/9.</text>
</comment>
<name>A0A173RKF2_ANAHA</name>
<organism evidence="11 12">
    <name type="scientific">Anaerostipes hadrus</name>
    <dbReference type="NCBI Taxonomy" id="649756"/>
    <lineage>
        <taxon>Bacteria</taxon>
        <taxon>Bacillati</taxon>
        <taxon>Bacillota</taxon>
        <taxon>Clostridia</taxon>
        <taxon>Lachnospirales</taxon>
        <taxon>Lachnospiraceae</taxon>
        <taxon>Anaerostipes</taxon>
    </lineage>
</organism>
<comment type="subunit">
    <text evidence="3 8">Homodimer.</text>
</comment>
<keyword evidence="6 8" id="KW-0663">Pyridoxal phosphate</keyword>
<dbReference type="Pfam" id="PF00155">
    <property type="entry name" value="Aminotran_1_2"/>
    <property type="match status" value="1"/>
</dbReference>
<dbReference type="Proteomes" id="UP000095598">
    <property type="component" value="Unassembled WGS sequence"/>
</dbReference>
<dbReference type="PROSITE" id="PS00599">
    <property type="entry name" value="AA_TRANSFER_CLASS_2"/>
    <property type="match status" value="1"/>
</dbReference>
<dbReference type="GO" id="GO:0030170">
    <property type="term" value="F:pyridoxal phosphate binding"/>
    <property type="evidence" value="ECO:0007669"/>
    <property type="project" value="InterPro"/>
</dbReference>
<dbReference type="InterPro" id="IPR015422">
    <property type="entry name" value="PyrdxlP-dep_Trfase_small"/>
</dbReference>
<dbReference type="InterPro" id="IPR004839">
    <property type="entry name" value="Aminotransferase_I/II_large"/>
</dbReference>
<evidence type="ECO:0000259" key="10">
    <source>
        <dbReference type="Pfam" id="PF00155"/>
    </source>
</evidence>
<evidence type="ECO:0000256" key="3">
    <source>
        <dbReference type="ARBA" id="ARBA00011738"/>
    </source>
</evidence>
<feature type="region of interest" description="Disordered" evidence="9">
    <location>
        <begin position="1"/>
        <end position="39"/>
    </location>
</feature>
<dbReference type="NCBIfam" id="TIGR01141">
    <property type="entry name" value="hisC"/>
    <property type="match status" value="1"/>
</dbReference>
<comment type="cofactor">
    <cofactor evidence="1 8">
        <name>pyridoxal 5'-phosphate</name>
        <dbReference type="ChEBI" id="CHEBI:597326"/>
    </cofactor>
</comment>
<dbReference type="GO" id="GO:0004400">
    <property type="term" value="F:histidinol-phosphate transaminase activity"/>
    <property type="evidence" value="ECO:0007669"/>
    <property type="project" value="UniProtKB-UniRule"/>
</dbReference>
<protein>
    <recommendedName>
        <fullName evidence="8">Histidinol-phosphate aminotransferase</fullName>
        <ecNumber evidence="8">2.6.1.9</ecNumber>
    </recommendedName>
    <alternativeName>
        <fullName evidence="8">Imidazole acetol-phosphate transaminase</fullName>
    </alternativeName>
</protein>
<evidence type="ECO:0000256" key="9">
    <source>
        <dbReference type="SAM" id="MobiDB-lite"/>
    </source>
</evidence>
<feature type="compositionally biased region" description="Basic and acidic residues" evidence="9">
    <location>
        <begin position="1"/>
        <end position="12"/>
    </location>
</feature>
<evidence type="ECO:0000313" key="11">
    <source>
        <dbReference type="EMBL" id="CUM78255.1"/>
    </source>
</evidence>
<keyword evidence="8" id="KW-0028">Amino-acid biosynthesis</keyword>
<evidence type="ECO:0000313" key="12">
    <source>
        <dbReference type="Proteomes" id="UP000095598"/>
    </source>
</evidence>
<dbReference type="AlphaFoldDB" id="A0A173RKF2"/>
<dbReference type="PANTHER" id="PTHR43643">
    <property type="entry name" value="HISTIDINOL-PHOSPHATE AMINOTRANSFERASE 2"/>
    <property type="match status" value="1"/>
</dbReference>
<comment type="catalytic activity">
    <reaction evidence="7 8">
        <text>L-histidinol phosphate + 2-oxoglutarate = 3-(imidazol-4-yl)-2-oxopropyl phosphate + L-glutamate</text>
        <dbReference type="Rhea" id="RHEA:23744"/>
        <dbReference type="ChEBI" id="CHEBI:16810"/>
        <dbReference type="ChEBI" id="CHEBI:29985"/>
        <dbReference type="ChEBI" id="CHEBI:57766"/>
        <dbReference type="ChEBI" id="CHEBI:57980"/>
        <dbReference type="EC" id="2.6.1.9"/>
    </reaction>
</comment>
<dbReference type="Gene3D" id="3.40.640.10">
    <property type="entry name" value="Type I PLP-dependent aspartate aminotransferase-like (Major domain)"/>
    <property type="match status" value="1"/>
</dbReference>
<evidence type="ECO:0000256" key="2">
    <source>
        <dbReference type="ARBA" id="ARBA00005011"/>
    </source>
</evidence>
<dbReference type="InterPro" id="IPR050106">
    <property type="entry name" value="HistidinolP_aminotransfase"/>
</dbReference>
<keyword evidence="5 8" id="KW-0808">Transferase</keyword>
<evidence type="ECO:0000256" key="8">
    <source>
        <dbReference type="HAMAP-Rule" id="MF_01023"/>
    </source>
</evidence>
<feature type="domain" description="Aminotransferase class I/classII large" evidence="10">
    <location>
        <begin position="24"/>
        <end position="343"/>
    </location>
</feature>
<dbReference type="InterPro" id="IPR015421">
    <property type="entry name" value="PyrdxlP-dep_Trfase_major"/>
</dbReference>
<sequence length="351" mass="40136">MNSWRDNVRKVEPYTPGEQPKEEGVIKLNTNENPYPPSDKIKEAMSGIKNLRKYPDPAATKLVEAIASYHGFDKEEVFVGVGSDDVLAVAFMTFFNGKKPIFFPDITYSFYPVWAELFGIPYEKKAVNDAFEIQKEDYYVENGGVVFPNPNAPTGAFLSLEVVEDIIQHNQDVVVIVDEAYIDFGGDTAKELTRKYDNVLVVQTYSKSRSLAGLRIGYAIGNKELIKAMNDVKYSYNSYTMNEPSIVLGTAVLEDEEYFQETRNKIIDTREWFQIEMRKIGFSFADSKANFIFATHESVPAKEIFEAAKKAKIYVRYFDQPRINNYLRITIGTRDEMETLLDFLKEFTATK</sequence>
<comment type="similarity">
    <text evidence="8">Belongs to the class-II pyridoxal-phosphate-dependent aminotransferase family. Histidinol-phosphate aminotransferase subfamily.</text>
</comment>
<keyword evidence="4 8" id="KW-0032">Aminotransferase</keyword>
<gene>
    <name evidence="8 11" type="primary">hisC</name>
    <name evidence="11" type="ORF">ERS852425_00594</name>
</gene>
<proteinExistence type="inferred from homology"/>
<dbReference type="InterPro" id="IPR005861">
    <property type="entry name" value="HisP_aminotrans"/>
</dbReference>
<dbReference type="EC" id="2.6.1.9" evidence="8"/>
<evidence type="ECO:0000256" key="1">
    <source>
        <dbReference type="ARBA" id="ARBA00001933"/>
    </source>
</evidence>
<dbReference type="HAMAP" id="MF_01023">
    <property type="entry name" value="HisC_aminotrans_2"/>
    <property type="match status" value="1"/>
</dbReference>
<dbReference type="UniPathway" id="UPA00031">
    <property type="reaction ID" value="UER00012"/>
</dbReference>
<reference evidence="11 12" key="1">
    <citation type="submission" date="2015-09" db="EMBL/GenBank/DDBJ databases">
        <authorList>
            <consortium name="Pathogen Informatics"/>
        </authorList>
    </citation>
    <scope>NUCLEOTIDE SEQUENCE [LARGE SCALE GENOMIC DNA]</scope>
    <source>
        <strain evidence="11 12">2789STDY5608868</strain>
    </source>
</reference>
<dbReference type="CDD" id="cd00609">
    <property type="entry name" value="AAT_like"/>
    <property type="match status" value="1"/>
</dbReference>
<dbReference type="GO" id="GO:0000105">
    <property type="term" value="P:L-histidine biosynthetic process"/>
    <property type="evidence" value="ECO:0007669"/>
    <property type="project" value="UniProtKB-UniRule"/>
</dbReference>
<evidence type="ECO:0000256" key="7">
    <source>
        <dbReference type="ARBA" id="ARBA00047481"/>
    </source>
</evidence>
<dbReference type="InterPro" id="IPR001917">
    <property type="entry name" value="Aminotrans_II_pyridoxalP_BS"/>
</dbReference>
<dbReference type="InterPro" id="IPR015424">
    <property type="entry name" value="PyrdxlP-dep_Trfase"/>
</dbReference>
<evidence type="ECO:0000256" key="4">
    <source>
        <dbReference type="ARBA" id="ARBA00022576"/>
    </source>
</evidence>
<evidence type="ECO:0000256" key="5">
    <source>
        <dbReference type="ARBA" id="ARBA00022679"/>
    </source>
</evidence>
<dbReference type="RefSeq" id="WP_055257890.1">
    <property type="nucleotide sequence ID" value="NZ_CACRSX010000053.1"/>
</dbReference>
<dbReference type="Gene3D" id="3.90.1150.10">
    <property type="entry name" value="Aspartate Aminotransferase, domain 1"/>
    <property type="match status" value="1"/>
</dbReference>
<feature type="modified residue" description="N6-(pyridoxal phosphate)lysine" evidence="8">
    <location>
        <position position="207"/>
    </location>
</feature>
<dbReference type="EMBL" id="CYXT01000002">
    <property type="protein sequence ID" value="CUM78255.1"/>
    <property type="molecule type" value="Genomic_DNA"/>
</dbReference>
<accession>A0A173RKF2</accession>
<dbReference type="PANTHER" id="PTHR43643:SF3">
    <property type="entry name" value="HISTIDINOL-PHOSPHATE AMINOTRANSFERASE"/>
    <property type="match status" value="1"/>
</dbReference>
<dbReference type="SUPFAM" id="SSF53383">
    <property type="entry name" value="PLP-dependent transferases"/>
    <property type="match status" value="1"/>
</dbReference>
<evidence type="ECO:0000256" key="6">
    <source>
        <dbReference type="ARBA" id="ARBA00022898"/>
    </source>
</evidence>
<keyword evidence="8" id="KW-0368">Histidine biosynthesis</keyword>